<accession>A0A6J6CXU8</accession>
<organism evidence="2">
    <name type="scientific">freshwater metagenome</name>
    <dbReference type="NCBI Taxonomy" id="449393"/>
    <lineage>
        <taxon>unclassified sequences</taxon>
        <taxon>metagenomes</taxon>
        <taxon>ecological metagenomes</taxon>
    </lineage>
</organism>
<evidence type="ECO:0000313" key="2">
    <source>
        <dbReference type="EMBL" id="CAB4555955.1"/>
    </source>
</evidence>
<name>A0A6J6CXU8_9ZZZZ</name>
<feature type="compositionally biased region" description="Polar residues" evidence="1">
    <location>
        <begin position="80"/>
        <end position="96"/>
    </location>
</feature>
<dbReference type="AlphaFoldDB" id="A0A6J6CXU8"/>
<sequence length="96" mass="10523">MVEPTLSSTMPLQPLLLANSARYSSASTPTDEAFTRRGRSLVTKTTLLPSAIKFLAIAKIRESFEPSRKNPAGSVDRSEWFNSTDNDPPSSFIFTA</sequence>
<protein>
    <submittedName>
        <fullName evidence="2">Unannotated protein</fullName>
    </submittedName>
</protein>
<feature type="region of interest" description="Disordered" evidence="1">
    <location>
        <begin position="66"/>
        <end position="96"/>
    </location>
</feature>
<proteinExistence type="predicted"/>
<gene>
    <name evidence="2" type="ORF">UFOPK1508_00735</name>
</gene>
<dbReference type="EMBL" id="CAEZSW010000099">
    <property type="protein sequence ID" value="CAB4555955.1"/>
    <property type="molecule type" value="Genomic_DNA"/>
</dbReference>
<evidence type="ECO:0000256" key="1">
    <source>
        <dbReference type="SAM" id="MobiDB-lite"/>
    </source>
</evidence>
<reference evidence="2" key="1">
    <citation type="submission" date="2020-05" db="EMBL/GenBank/DDBJ databases">
        <authorList>
            <person name="Chiriac C."/>
            <person name="Salcher M."/>
            <person name="Ghai R."/>
            <person name="Kavagutti S V."/>
        </authorList>
    </citation>
    <scope>NUCLEOTIDE SEQUENCE</scope>
</reference>